<dbReference type="GO" id="GO:0005737">
    <property type="term" value="C:cytoplasm"/>
    <property type="evidence" value="ECO:0007669"/>
    <property type="project" value="UniProtKB-SubCell"/>
</dbReference>
<dbReference type="InterPro" id="IPR029001">
    <property type="entry name" value="ITPase-like_fam"/>
</dbReference>
<dbReference type="Proteomes" id="UP000288405">
    <property type="component" value="Unassembled WGS sequence"/>
</dbReference>
<comment type="caution">
    <text evidence="5">The sequence shown here is derived from an EMBL/GenBank/DDBJ whole genome shotgun (WGS) entry which is preliminary data.</text>
</comment>
<dbReference type="GO" id="GO:0036221">
    <property type="term" value="F:UTP diphosphatase activity"/>
    <property type="evidence" value="ECO:0007669"/>
    <property type="project" value="RHEA"/>
</dbReference>
<name>A0A432WI44_9GAMM</name>
<dbReference type="PIRSF" id="PIRSF006305">
    <property type="entry name" value="Maf"/>
    <property type="match status" value="1"/>
</dbReference>
<evidence type="ECO:0000256" key="4">
    <source>
        <dbReference type="HAMAP-Rule" id="MF_00528"/>
    </source>
</evidence>
<organism evidence="5 6">
    <name type="scientific">Aliidiomarina sanyensis</name>
    <dbReference type="NCBI Taxonomy" id="1249555"/>
    <lineage>
        <taxon>Bacteria</taxon>
        <taxon>Pseudomonadati</taxon>
        <taxon>Pseudomonadota</taxon>
        <taxon>Gammaproteobacteria</taxon>
        <taxon>Alteromonadales</taxon>
        <taxon>Idiomarinaceae</taxon>
        <taxon>Aliidiomarina</taxon>
    </lineage>
</organism>
<dbReference type="RefSeq" id="WP_126776747.1">
    <property type="nucleotide sequence ID" value="NZ_PIPM01000005.1"/>
</dbReference>
<dbReference type="GO" id="GO:0036218">
    <property type="term" value="F:dTTP diphosphatase activity"/>
    <property type="evidence" value="ECO:0007669"/>
    <property type="project" value="RHEA"/>
</dbReference>
<dbReference type="PANTHER" id="PTHR43213:SF5">
    <property type="entry name" value="BIFUNCTIONAL DTTP_UTP PYROPHOSPHATASE_METHYLTRANSFERASE PROTEIN-RELATED"/>
    <property type="match status" value="1"/>
</dbReference>
<dbReference type="EC" id="3.6.1.9" evidence="4"/>
<dbReference type="HAMAP" id="MF_00528">
    <property type="entry name" value="Maf"/>
    <property type="match status" value="1"/>
</dbReference>
<dbReference type="SUPFAM" id="SSF52972">
    <property type="entry name" value="ITPase-like"/>
    <property type="match status" value="1"/>
</dbReference>
<comment type="subcellular location">
    <subcellularLocation>
        <location evidence="4">Cytoplasm</location>
    </subcellularLocation>
</comment>
<sequence>MTQLILASASPRRQELLGLLGYPFTVQPMDIEEIPRPEETPADYVQRLAREKAQACANANKGDQPVAVLGSDTVVVCEGEILEKPLDFEHYVQMMQKLSGTYHEVLTAVNLTVNGASETALVTTRVWFRTLSDEDILRYWQTGEPKDKAGGYGIQGPAGAFVRHLEGSFFAVMGLPLFETEQLLRNHGIYP</sequence>
<feature type="site" description="Important for substrate specificity" evidence="4">
    <location>
        <position position="12"/>
    </location>
</feature>
<evidence type="ECO:0000256" key="3">
    <source>
        <dbReference type="ARBA" id="ARBA00023080"/>
    </source>
</evidence>
<dbReference type="OrthoDB" id="9807767at2"/>
<evidence type="ECO:0000256" key="1">
    <source>
        <dbReference type="ARBA" id="ARBA00001968"/>
    </source>
</evidence>
<dbReference type="Gene3D" id="3.90.950.10">
    <property type="match status" value="1"/>
</dbReference>
<feature type="site" description="Important for substrate specificity" evidence="4">
    <location>
        <position position="73"/>
    </location>
</feature>
<dbReference type="NCBIfam" id="TIGR00172">
    <property type="entry name" value="maf"/>
    <property type="match status" value="1"/>
</dbReference>
<dbReference type="EMBL" id="PIPM01000005">
    <property type="protein sequence ID" value="RUO33438.1"/>
    <property type="molecule type" value="Genomic_DNA"/>
</dbReference>
<dbReference type="PANTHER" id="PTHR43213">
    <property type="entry name" value="BIFUNCTIONAL DTTP/UTP PYROPHOSPHATASE/METHYLTRANSFERASE PROTEIN-RELATED"/>
    <property type="match status" value="1"/>
</dbReference>
<comment type="cofactor">
    <cofactor evidence="1 4">
        <name>a divalent metal cation</name>
        <dbReference type="ChEBI" id="CHEBI:60240"/>
    </cofactor>
</comment>
<gene>
    <name evidence="5" type="ORF">CWE11_06230</name>
</gene>
<dbReference type="CDD" id="cd00555">
    <property type="entry name" value="Maf"/>
    <property type="match status" value="1"/>
</dbReference>
<comment type="function">
    <text evidence="4">Nucleoside triphosphate pyrophosphatase that hydrolyzes dTTP and UTP. May have a dual role in cell division arrest and in preventing the incorporation of modified nucleotides into cellular nucleic acids.</text>
</comment>
<comment type="catalytic activity">
    <reaction evidence="4">
        <text>dTTP + H2O = dTMP + diphosphate + H(+)</text>
        <dbReference type="Rhea" id="RHEA:28534"/>
        <dbReference type="ChEBI" id="CHEBI:15377"/>
        <dbReference type="ChEBI" id="CHEBI:15378"/>
        <dbReference type="ChEBI" id="CHEBI:33019"/>
        <dbReference type="ChEBI" id="CHEBI:37568"/>
        <dbReference type="ChEBI" id="CHEBI:63528"/>
        <dbReference type="EC" id="3.6.1.9"/>
    </reaction>
</comment>
<proteinExistence type="inferred from homology"/>
<comment type="caution">
    <text evidence="4">Lacks conserved residue(s) required for the propagation of feature annotation.</text>
</comment>
<feature type="active site" description="Proton acceptor" evidence="4">
    <location>
        <position position="72"/>
    </location>
</feature>
<comment type="catalytic activity">
    <reaction evidence="4">
        <text>UTP + H2O = UMP + diphosphate + H(+)</text>
        <dbReference type="Rhea" id="RHEA:29395"/>
        <dbReference type="ChEBI" id="CHEBI:15377"/>
        <dbReference type="ChEBI" id="CHEBI:15378"/>
        <dbReference type="ChEBI" id="CHEBI:33019"/>
        <dbReference type="ChEBI" id="CHEBI:46398"/>
        <dbReference type="ChEBI" id="CHEBI:57865"/>
        <dbReference type="EC" id="3.6.1.9"/>
    </reaction>
</comment>
<dbReference type="GO" id="GO:0009117">
    <property type="term" value="P:nucleotide metabolic process"/>
    <property type="evidence" value="ECO:0007669"/>
    <property type="project" value="UniProtKB-KW"/>
</dbReference>
<protein>
    <recommendedName>
        <fullName evidence="4">dTTP/UTP pyrophosphatase</fullName>
        <shortName evidence="4">dTTPase/UTPase</shortName>
        <ecNumber evidence="4">3.6.1.9</ecNumber>
    </recommendedName>
    <alternativeName>
        <fullName evidence="4">Nucleoside triphosphate pyrophosphatase</fullName>
    </alternativeName>
    <alternativeName>
        <fullName evidence="4">Nucleotide pyrophosphatase</fullName>
        <shortName evidence="4">Nucleotide PPase</shortName>
    </alternativeName>
</protein>
<accession>A0A432WI44</accession>
<dbReference type="InterPro" id="IPR003697">
    <property type="entry name" value="Maf-like"/>
</dbReference>
<dbReference type="Pfam" id="PF02545">
    <property type="entry name" value="Maf"/>
    <property type="match status" value="1"/>
</dbReference>
<keyword evidence="3 4" id="KW-0546">Nucleotide metabolism</keyword>
<keyword evidence="6" id="KW-1185">Reference proteome</keyword>
<keyword evidence="4" id="KW-0963">Cytoplasm</keyword>
<evidence type="ECO:0000313" key="6">
    <source>
        <dbReference type="Proteomes" id="UP000288405"/>
    </source>
</evidence>
<dbReference type="AlphaFoldDB" id="A0A432WI44"/>
<comment type="similarity">
    <text evidence="4">Belongs to the Maf family. YhdE subfamily.</text>
</comment>
<evidence type="ECO:0000313" key="5">
    <source>
        <dbReference type="EMBL" id="RUO33438.1"/>
    </source>
</evidence>
<keyword evidence="2 4" id="KW-0378">Hydrolase</keyword>
<reference evidence="5 6" key="1">
    <citation type="journal article" date="2011" name="Front. Microbiol.">
        <title>Genomic signatures of strain selection and enhancement in Bacillus atrophaeus var. globigii, a historical biowarfare simulant.</title>
        <authorList>
            <person name="Gibbons H.S."/>
            <person name="Broomall S.M."/>
            <person name="McNew L.A."/>
            <person name="Daligault H."/>
            <person name="Chapman C."/>
            <person name="Bruce D."/>
            <person name="Karavis M."/>
            <person name="Krepps M."/>
            <person name="McGregor P.A."/>
            <person name="Hong C."/>
            <person name="Park K.H."/>
            <person name="Akmal A."/>
            <person name="Feldman A."/>
            <person name="Lin J.S."/>
            <person name="Chang W.E."/>
            <person name="Higgs B.W."/>
            <person name="Demirev P."/>
            <person name="Lindquist J."/>
            <person name="Liem A."/>
            <person name="Fochler E."/>
            <person name="Read T.D."/>
            <person name="Tapia R."/>
            <person name="Johnson S."/>
            <person name="Bishop-Lilly K.A."/>
            <person name="Detter C."/>
            <person name="Han C."/>
            <person name="Sozhamannan S."/>
            <person name="Rosenzweig C.N."/>
            <person name="Skowronski E.W."/>
        </authorList>
    </citation>
    <scope>NUCLEOTIDE SEQUENCE [LARGE SCALE GENOMIC DNA]</scope>
    <source>
        <strain evidence="5 6">GYP-17</strain>
    </source>
</reference>
<evidence type="ECO:0000256" key="2">
    <source>
        <dbReference type="ARBA" id="ARBA00022801"/>
    </source>
</evidence>
<feature type="site" description="Important for substrate specificity" evidence="4">
    <location>
        <position position="155"/>
    </location>
</feature>